<name>A0A927WS92_SELRU</name>
<reference evidence="5" key="1">
    <citation type="submission" date="2019-04" db="EMBL/GenBank/DDBJ databases">
        <title>Evolution of Biomass-Degrading Anaerobic Consortia Revealed by Metagenomics.</title>
        <authorList>
            <person name="Peng X."/>
        </authorList>
    </citation>
    <scope>NUCLEOTIDE SEQUENCE</scope>
    <source>
        <strain evidence="5">SIG240</strain>
    </source>
</reference>
<evidence type="ECO:0000313" key="5">
    <source>
        <dbReference type="EMBL" id="MBE6093571.1"/>
    </source>
</evidence>
<dbReference type="EMBL" id="SVBY01000102">
    <property type="protein sequence ID" value="MBE6093571.1"/>
    <property type="molecule type" value="Genomic_DNA"/>
</dbReference>
<keyword evidence="3" id="KW-1133">Transmembrane helix</keyword>
<feature type="compositionally biased region" description="Polar residues" evidence="2">
    <location>
        <begin position="398"/>
        <end position="409"/>
    </location>
</feature>
<dbReference type="InterPro" id="IPR050922">
    <property type="entry name" value="LytR/CpsA/Psr_CW_biosynth"/>
</dbReference>
<feature type="domain" description="Cell envelope-related transcriptional attenuator" evidence="4">
    <location>
        <begin position="80"/>
        <end position="228"/>
    </location>
</feature>
<dbReference type="Gene3D" id="3.40.630.190">
    <property type="entry name" value="LCP protein"/>
    <property type="match status" value="1"/>
</dbReference>
<dbReference type="PANTHER" id="PTHR33392:SF6">
    <property type="entry name" value="POLYISOPRENYL-TEICHOIC ACID--PEPTIDOGLYCAN TEICHOIC ACID TRANSFERASE TAGU"/>
    <property type="match status" value="1"/>
</dbReference>
<evidence type="ECO:0000259" key="4">
    <source>
        <dbReference type="Pfam" id="PF03816"/>
    </source>
</evidence>
<evidence type="ECO:0000313" key="6">
    <source>
        <dbReference type="Proteomes" id="UP000761380"/>
    </source>
</evidence>
<feature type="region of interest" description="Disordered" evidence="2">
    <location>
        <begin position="330"/>
        <end position="423"/>
    </location>
</feature>
<gene>
    <name evidence="5" type="ORF">E7201_10505</name>
</gene>
<feature type="compositionally biased region" description="Basic and acidic residues" evidence="2">
    <location>
        <begin position="346"/>
        <end position="395"/>
    </location>
</feature>
<dbReference type="AlphaFoldDB" id="A0A927WS92"/>
<protein>
    <submittedName>
        <fullName evidence="5">LytR family transcriptional regulator</fullName>
    </submittedName>
</protein>
<evidence type="ECO:0000256" key="1">
    <source>
        <dbReference type="ARBA" id="ARBA00006068"/>
    </source>
</evidence>
<dbReference type="Proteomes" id="UP000761380">
    <property type="component" value="Unassembled WGS sequence"/>
</dbReference>
<dbReference type="PANTHER" id="PTHR33392">
    <property type="entry name" value="POLYISOPRENYL-TEICHOIC ACID--PEPTIDOGLYCAN TEICHOIC ACID TRANSFERASE TAGU"/>
    <property type="match status" value="1"/>
</dbReference>
<feature type="transmembrane region" description="Helical" evidence="3">
    <location>
        <begin position="20"/>
        <end position="40"/>
    </location>
</feature>
<dbReference type="NCBIfam" id="TIGR00350">
    <property type="entry name" value="lytR_cpsA_psr"/>
    <property type="match status" value="1"/>
</dbReference>
<keyword evidence="3" id="KW-0812">Transmembrane</keyword>
<evidence type="ECO:0000256" key="3">
    <source>
        <dbReference type="SAM" id="Phobius"/>
    </source>
</evidence>
<comment type="caution">
    <text evidence="5">The sequence shown here is derived from an EMBL/GenBank/DDBJ whole genome shotgun (WGS) entry which is preliminary data.</text>
</comment>
<comment type="similarity">
    <text evidence="1">Belongs to the LytR/CpsA/Psr (LCP) family.</text>
</comment>
<dbReference type="Pfam" id="PF03816">
    <property type="entry name" value="LytR_cpsA_psr"/>
    <property type="match status" value="1"/>
</dbReference>
<accession>A0A927WS92</accession>
<organism evidence="5 6">
    <name type="scientific">Selenomonas ruminantium</name>
    <dbReference type="NCBI Taxonomy" id="971"/>
    <lineage>
        <taxon>Bacteria</taxon>
        <taxon>Bacillati</taxon>
        <taxon>Bacillota</taxon>
        <taxon>Negativicutes</taxon>
        <taxon>Selenomonadales</taxon>
        <taxon>Selenomonadaceae</taxon>
        <taxon>Selenomonas</taxon>
    </lineage>
</organism>
<evidence type="ECO:0000256" key="2">
    <source>
        <dbReference type="SAM" id="MobiDB-lite"/>
    </source>
</evidence>
<dbReference type="InterPro" id="IPR004474">
    <property type="entry name" value="LytR_CpsA_psr"/>
</dbReference>
<keyword evidence="3" id="KW-0472">Membrane</keyword>
<proteinExistence type="inferred from homology"/>
<sequence>MILQNSNIPPRKTSKKRRIWPWILMLVVFLTAALGGAYFASNSLTEKPVEKKHSEELLTAKDKATIMIMGVDERDDDVGRSDTLMIASIDPKTNQASLLSVPRDTRVKIKGHGFDKVNAAYAYGKEKLSQDTVENLLGVSIDHYVIINTKSFKKIIDAIGGIDIDVPKRMHYEDPWDDDGGLIIDFHPGMQHMDGAKAVTYVRYRDEEGDLGRIRRQQDFVRAFMEKLVSPAIIPKLPTIIKEVMGSIETDLSFRQLLEFVGTLKESKNNGLKTDMVPGKPLYIEGISYWIPDLNKLRLTVADTLGVSLSGKYKTKMEADIREYENSIPAGASEVPASDTSIGRARPSDSSKNRRKEDKADKEKRSSEEKTIEREERARSEERKERTSSEDDRSSRRQTTANTDSNSESAPVPTPSAGISKTR</sequence>